<organism evidence="4 5">
    <name type="scientific">Candidatus Entotheonella gemina</name>
    <dbReference type="NCBI Taxonomy" id="1429439"/>
    <lineage>
        <taxon>Bacteria</taxon>
        <taxon>Pseudomonadati</taxon>
        <taxon>Nitrospinota/Tectimicrobiota group</taxon>
        <taxon>Candidatus Tectimicrobiota</taxon>
        <taxon>Candidatus Entotheonellia</taxon>
        <taxon>Candidatus Entotheonellales</taxon>
        <taxon>Candidatus Entotheonellaceae</taxon>
        <taxon>Candidatus Entotheonella</taxon>
    </lineage>
</organism>
<dbReference type="EMBL" id="AZHX01000945">
    <property type="protein sequence ID" value="ETX05481.1"/>
    <property type="molecule type" value="Genomic_DNA"/>
</dbReference>
<feature type="domain" description="Aldehyde oxidase/xanthine dehydrogenase a/b hammerhead" evidence="3">
    <location>
        <begin position="23"/>
        <end position="130"/>
    </location>
</feature>
<dbReference type="GO" id="GO:0016491">
    <property type="term" value="F:oxidoreductase activity"/>
    <property type="evidence" value="ECO:0007669"/>
    <property type="project" value="UniProtKB-KW"/>
</dbReference>
<accession>W4M6D0</accession>
<dbReference type="InterPro" id="IPR000674">
    <property type="entry name" value="Ald_Oxase/Xan_DH_a/b"/>
</dbReference>
<gene>
    <name evidence="4" type="ORF">ETSY2_22660</name>
</gene>
<dbReference type="Pfam" id="PF01315">
    <property type="entry name" value="Ald_Xan_dh_C"/>
    <property type="match status" value="1"/>
</dbReference>
<keyword evidence="5" id="KW-1185">Reference proteome</keyword>
<dbReference type="InterPro" id="IPR036856">
    <property type="entry name" value="Ald_Oxase/Xan_DH_a/b_sf"/>
</dbReference>
<name>W4M6D0_9BACT</name>
<comment type="caution">
    <text evidence="4">The sequence shown here is derived from an EMBL/GenBank/DDBJ whole genome shotgun (WGS) entry which is preliminary data.</text>
</comment>
<dbReference type="Pfam" id="PF02738">
    <property type="entry name" value="MoCoBD_1"/>
    <property type="match status" value="1"/>
</dbReference>
<proteinExistence type="predicted"/>
<reference evidence="4 5" key="1">
    <citation type="journal article" date="2014" name="Nature">
        <title>An environmental bacterial taxon with a large and distinct metabolic repertoire.</title>
        <authorList>
            <person name="Wilson M.C."/>
            <person name="Mori T."/>
            <person name="Ruckert C."/>
            <person name="Uria A.R."/>
            <person name="Helf M.J."/>
            <person name="Takada K."/>
            <person name="Gernert C."/>
            <person name="Steffens U.A."/>
            <person name="Heycke N."/>
            <person name="Schmitt S."/>
            <person name="Rinke C."/>
            <person name="Helfrich E.J."/>
            <person name="Brachmann A.O."/>
            <person name="Gurgui C."/>
            <person name="Wakimoto T."/>
            <person name="Kracht M."/>
            <person name="Crusemann M."/>
            <person name="Hentschel U."/>
            <person name="Abe I."/>
            <person name="Matsunaga S."/>
            <person name="Kalinowski J."/>
            <person name="Takeyama H."/>
            <person name="Piel J."/>
        </authorList>
    </citation>
    <scope>NUCLEOTIDE SEQUENCE [LARGE SCALE GENOMIC DNA]</scope>
    <source>
        <strain evidence="5">TSY2</strain>
    </source>
</reference>
<dbReference type="InterPro" id="IPR037165">
    <property type="entry name" value="AldOxase/xan_DH_Mopterin-bd_sf"/>
</dbReference>
<dbReference type="PANTHER" id="PTHR11908:SF132">
    <property type="entry name" value="ALDEHYDE OXIDASE 1-RELATED"/>
    <property type="match status" value="1"/>
</dbReference>
<dbReference type="InterPro" id="IPR008274">
    <property type="entry name" value="AldOxase/xan_DH_MoCoBD1"/>
</dbReference>
<dbReference type="SUPFAM" id="SSF56003">
    <property type="entry name" value="Molybdenum cofactor-binding domain"/>
    <property type="match status" value="1"/>
</dbReference>
<dbReference type="AlphaFoldDB" id="W4M6D0"/>
<dbReference type="PATRIC" id="fig|1429439.4.peg.3852"/>
<dbReference type="Proteomes" id="UP000019140">
    <property type="component" value="Unassembled WGS sequence"/>
</dbReference>
<dbReference type="Gene3D" id="3.90.1170.50">
    <property type="entry name" value="Aldehyde oxidase/xanthine dehydrogenase, a/b hammerhead"/>
    <property type="match status" value="1"/>
</dbReference>
<evidence type="ECO:0000313" key="5">
    <source>
        <dbReference type="Proteomes" id="UP000019140"/>
    </source>
</evidence>
<dbReference type="PANTHER" id="PTHR11908">
    <property type="entry name" value="XANTHINE DEHYDROGENASE"/>
    <property type="match status" value="1"/>
</dbReference>
<dbReference type="HOGENOM" id="CLU_001681_2_1_7"/>
<evidence type="ECO:0000259" key="3">
    <source>
        <dbReference type="SMART" id="SM01008"/>
    </source>
</evidence>
<dbReference type="Pfam" id="PF20256">
    <property type="entry name" value="MoCoBD_2"/>
    <property type="match status" value="1"/>
</dbReference>
<dbReference type="Gene3D" id="3.30.365.10">
    <property type="entry name" value="Aldehyde oxidase/xanthine dehydrogenase, molybdopterin binding domain"/>
    <property type="match status" value="4"/>
</dbReference>
<keyword evidence="2" id="KW-0560">Oxidoreductase</keyword>
<evidence type="ECO:0000256" key="2">
    <source>
        <dbReference type="ARBA" id="ARBA00023002"/>
    </source>
</evidence>
<dbReference type="SMART" id="SM01008">
    <property type="entry name" value="Ald_Xan_dh_C"/>
    <property type="match status" value="1"/>
</dbReference>
<evidence type="ECO:0000313" key="4">
    <source>
        <dbReference type="EMBL" id="ETX05481.1"/>
    </source>
</evidence>
<dbReference type="GO" id="GO:0005506">
    <property type="term" value="F:iron ion binding"/>
    <property type="evidence" value="ECO:0007669"/>
    <property type="project" value="InterPro"/>
</dbReference>
<sequence length="759" mass="81128">MAPDALHIVGTSPNRLDAREKVTGRTRYTTDLTLSAMVHAKVWRSPLPHARVDGIDTSAALAAPGVLAVLTAADLTNCDPYYGTAYKDQPILAGERIRYAGEPVAVVIAETERQATAALHLLDVSLSEYPAVLDTAAALAGDAPILHEHMRPAGHFRDLSHVRHVANTNICHHQTFSRGDIQAGFAEADELFEDTFSVPPIYHYAMEPHAVLAKYEQDSVTVWTATQHPFPVRKELAEIFHLPLAAVQVIVPPVGGAYGSKCYTKIEPLAVACARHVQRAVRLALTVSEACHTVTRHGVTCRVKTGVRRDGTITARQFDIILNTGAYADVGPRVATRASFVAPGPYRIAHVQADCRVVYTNTVPAGAFRGYGIPQVTWAGESQIDRIADHLGIDAMELRQRNLLHAGEEFSPGDLPMDADLPEGLRQTAETIDWPASPGPRRGKGIACAFKDGGIPHSVSTAVVRVHADGSATVFTGSIEHGQGSDTVLAQVASETLGIPLSQISLTSPDTSLTPYDQGTSASRTTTLMGRAVYEACIDARNQLLDMAAGLLNVPQADVSIQQGILIAGHERLTFAEAISQYFGLPGGEVIGKGEWQPSRASGSVGGSAVFWEIGMGGAEVEVDEETGAVHVLRYVSMADVGQAIHQQQCEAQDEGGAMQGLGSTLFEALISEDGQLLNPNLIDYRIPTFSDLPASFSTVLLQHANGPGPYGAKGVGESGMFCVAPAIGNAIARATGVRFYDLPLTPERIWRALRQARR</sequence>
<keyword evidence="1" id="KW-0500">Molybdenum</keyword>
<dbReference type="InterPro" id="IPR046867">
    <property type="entry name" value="AldOxase/xan_DH_MoCoBD2"/>
</dbReference>
<protein>
    <recommendedName>
        <fullName evidence="3">Aldehyde oxidase/xanthine dehydrogenase a/b hammerhead domain-containing protein</fullName>
    </recommendedName>
</protein>
<dbReference type="InterPro" id="IPR016208">
    <property type="entry name" value="Ald_Oxase/xanthine_DH-like"/>
</dbReference>
<evidence type="ECO:0000256" key="1">
    <source>
        <dbReference type="ARBA" id="ARBA00022505"/>
    </source>
</evidence>
<dbReference type="SUPFAM" id="SSF54665">
    <property type="entry name" value="CO dehydrogenase molybdoprotein N-domain-like"/>
    <property type="match status" value="1"/>
</dbReference>